<dbReference type="PANTHER" id="PTHR43162:SF1">
    <property type="entry name" value="PRESTALK A DIFFERENTIATION PROTEIN A"/>
    <property type="match status" value="1"/>
</dbReference>
<dbReference type="InterPro" id="IPR008030">
    <property type="entry name" value="NmrA-like"/>
</dbReference>
<evidence type="ECO:0000259" key="1">
    <source>
        <dbReference type="Pfam" id="PF05368"/>
    </source>
</evidence>
<sequence length="284" mass="30932">MFAITGITGQVGGVVARTLLAAGKDVRAVLRDAGKAQSWATQGCEPALARMDDTDALQRAFAGAEAAFVVLPPNFDPSPGFTETRKVITAVRIALERARPGRLVCISTVGAQARQQNLLSQLGILEQELGGLAMPVTFLRPAWFMENAAWDVAAARDTGVIQAFLQPLDRRIPMVATADVGRVAAELLQESWIGKRVVELEGPRRVSPNDIAAAFTHLLGRCVRAEAVPRETWEALFRAQGMRNPLPRIQMLDGFNAGWLTFAHESRKGRVELDTVLRALVERM</sequence>
<feature type="domain" description="NmrA-like" evidence="1">
    <location>
        <begin position="3"/>
        <end position="236"/>
    </location>
</feature>
<accession>A0A7W9TXP0</accession>
<dbReference type="AlphaFoldDB" id="A0A7W9TXP0"/>
<comment type="caution">
    <text evidence="2">The sequence shown here is derived from an EMBL/GenBank/DDBJ whole genome shotgun (WGS) entry which is preliminary data.</text>
</comment>
<dbReference type="EMBL" id="JACHBW010000005">
    <property type="protein sequence ID" value="MBB6102245.1"/>
    <property type="molecule type" value="Genomic_DNA"/>
</dbReference>
<dbReference type="Proteomes" id="UP000571554">
    <property type="component" value="Unassembled WGS sequence"/>
</dbReference>
<dbReference type="Pfam" id="PF05368">
    <property type="entry name" value="NmrA"/>
    <property type="match status" value="1"/>
</dbReference>
<dbReference type="RefSeq" id="WP_183723948.1">
    <property type="nucleotide sequence ID" value="NZ_JACHBW010000005.1"/>
</dbReference>
<dbReference type="Gene3D" id="3.40.50.720">
    <property type="entry name" value="NAD(P)-binding Rossmann-like Domain"/>
    <property type="match status" value="1"/>
</dbReference>
<dbReference type="InterPro" id="IPR051604">
    <property type="entry name" value="Ergot_Alk_Oxidoreductase"/>
</dbReference>
<dbReference type="InterPro" id="IPR036291">
    <property type="entry name" value="NAD(P)-bd_dom_sf"/>
</dbReference>
<reference evidence="2 3" key="1">
    <citation type="submission" date="2020-08" db="EMBL/GenBank/DDBJ databases">
        <title>Above-ground endophytic microbial communities from plants in different locations in the United States.</title>
        <authorList>
            <person name="Frank C."/>
        </authorList>
    </citation>
    <scope>NUCLEOTIDE SEQUENCE [LARGE SCALE GENOMIC DNA]</scope>
    <source>
        <strain evidence="2 3">WP4_2_2</strain>
    </source>
</reference>
<proteinExistence type="predicted"/>
<dbReference type="Gene3D" id="3.90.25.10">
    <property type="entry name" value="UDP-galactose 4-epimerase, domain 1"/>
    <property type="match status" value="1"/>
</dbReference>
<evidence type="ECO:0000313" key="3">
    <source>
        <dbReference type="Proteomes" id="UP000571554"/>
    </source>
</evidence>
<protein>
    <submittedName>
        <fullName evidence="2">Uncharacterized protein YbjT (DUF2867 family)</fullName>
    </submittedName>
</protein>
<evidence type="ECO:0000313" key="2">
    <source>
        <dbReference type="EMBL" id="MBB6102245.1"/>
    </source>
</evidence>
<dbReference type="PANTHER" id="PTHR43162">
    <property type="match status" value="1"/>
</dbReference>
<gene>
    <name evidence="2" type="ORF">F4827_002094</name>
</gene>
<keyword evidence="3" id="KW-1185">Reference proteome</keyword>
<name>A0A7W9TXP0_9BURK</name>
<organism evidence="2 3">
    <name type="scientific">Paraburkholderia bannensis</name>
    <dbReference type="NCBI Taxonomy" id="765414"/>
    <lineage>
        <taxon>Bacteria</taxon>
        <taxon>Pseudomonadati</taxon>
        <taxon>Pseudomonadota</taxon>
        <taxon>Betaproteobacteria</taxon>
        <taxon>Burkholderiales</taxon>
        <taxon>Burkholderiaceae</taxon>
        <taxon>Paraburkholderia</taxon>
    </lineage>
</organism>
<dbReference type="SUPFAM" id="SSF51735">
    <property type="entry name" value="NAD(P)-binding Rossmann-fold domains"/>
    <property type="match status" value="1"/>
</dbReference>